<organism evidence="14 15">
    <name type="scientific">Nocardia donostiensis</name>
    <dbReference type="NCBI Taxonomy" id="1538463"/>
    <lineage>
        <taxon>Bacteria</taxon>
        <taxon>Bacillati</taxon>
        <taxon>Actinomycetota</taxon>
        <taxon>Actinomycetes</taxon>
        <taxon>Mycobacteriales</taxon>
        <taxon>Nocardiaceae</taxon>
        <taxon>Nocardia</taxon>
    </lineage>
</organism>
<dbReference type="InterPro" id="IPR020841">
    <property type="entry name" value="PKS_Beta-ketoAc_synthase_dom"/>
</dbReference>
<feature type="region of interest" description="C-terminal hotdog fold" evidence="9">
    <location>
        <begin position="2146"/>
        <end position="2282"/>
    </location>
</feature>
<feature type="active site" description="Proton acceptor; for dehydratase activity" evidence="9">
    <location>
        <position position="4081"/>
    </location>
</feature>
<dbReference type="Pfam" id="PF21089">
    <property type="entry name" value="PKS_DH_N"/>
    <property type="match status" value="3"/>
</dbReference>
<dbReference type="GO" id="GO:0004312">
    <property type="term" value="F:fatty acid synthase activity"/>
    <property type="evidence" value="ECO:0007669"/>
    <property type="project" value="TreeGrafter"/>
</dbReference>
<dbReference type="InterPro" id="IPR036736">
    <property type="entry name" value="ACP-like_sf"/>
</dbReference>
<dbReference type="InterPro" id="IPR042104">
    <property type="entry name" value="PKS_dehydratase_sf"/>
</dbReference>
<gene>
    <name evidence="14" type="ORF">B0T46_25405</name>
</gene>
<comment type="pathway">
    <text evidence="1">Lipid metabolism.</text>
</comment>
<dbReference type="SUPFAM" id="SSF50129">
    <property type="entry name" value="GroES-like"/>
    <property type="match status" value="1"/>
</dbReference>
<dbReference type="PROSITE" id="PS52004">
    <property type="entry name" value="KS3_2"/>
    <property type="match status" value="2"/>
</dbReference>
<dbReference type="InterPro" id="IPR032821">
    <property type="entry name" value="PKS_assoc"/>
</dbReference>
<dbReference type="InterPro" id="IPR016035">
    <property type="entry name" value="Acyl_Trfase/lysoPLipase"/>
</dbReference>
<dbReference type="SMART" id="SM00823">
    <property type="entry name" value="PKS_PP"/>
    <property type="match status" value="3"/>
</dbReference>
<evidence type="ECO:0000313" key="15">
    <source>
        <dbReference type="Proteomes" id="UP000188836"/>
    </source>
</evidence>
<evidence type="ECO:0000259" key="13">
    <source>
        <dbReference type="PROSITE" id="PS52019"/>
    </source>
</evidence>
<dbReference type="Gene3D" id="3.10.129.110">
    <property type="entry name" value="Polyketide synthase dehydratase"/>
    <property type="match status" value="3"/>
</dbReference>
<dbReference type="SUPFAM" id="SSF55048">
    <property type="entry name" value="Probable ACP-binding domain of malonyl-CoA ACP transacylase"/>
    <property type="match status" value="3"/>
</dbReference>
<feature type="region of interest" description="Disordered" evidence="10">
    <location>
        <begin position="1532"/>
        <end position="1552"/>
    </location>
</feature>
<feature type="region of interest" description="N-terminal hotdog fold" evidence="9">
    <location>
        <begin position="2012"/>
        <end position="2133"/>
    </location>
</feature>
<feature type="region of interest" description="Disordered" evidence="10">
    <location>
        <begin position="391"/>
        <end position="411"/>
    </location>
</feature>
<dbReference type="Pfam" id="PF00698">
    <property type="entry name" value="Acyl_transf_1"/>
    <property type="match status" value="3"/>
</dbReference>
<dbReference type="InterPro" id="IPR057326">
    <property type="entry name" value="KR_dom"/>
</dbReference>
<evidence type="ECO:0000256" key="5">
    <source>
        <dbReference type="ARBA" id="ARBA00022832"/>
    </source>
</evidence>
<comment type="caution">
    <text evidence="14">The sequence shown here is derived from an EMBL/GenBank/DDBJ whole genome shotgun (WGS) entry which is preliminary data.</text>
</comment>
<dbReference type="GO" id="GO:0031177">
    <property type="term" value="F:phosphopantetheine binding"/>
    <property type="evidence" value="ECO:0007669"/>
    <property type="project" value="InterPro"/>
</dbReference>
<dbReference type="PROSITE" id="PS52019">
    <property type="entry name" value="PKS_MFAS_DH"/>
    <property type="match status" value="3"/>
</dbReference>
<feature type="region of interest" description="C-terminal hotdog fold" evidence="9">
    <location>
        <begin position="4191"/>
        <end position="4328"/>
    </location>
</feature>
<feature type="domain" description="Carrier" evidence="11">
    <location>
        <begin position="4784"/>
        <end position="4859"/>
    </location>
</feature>
<keyword evidence="15" id="KW-1185">Reference proteome</keyword>
<feature type="region of interest" description="Disordered" evidence="10">
    <location>
        <begin position="4169"/>
        <end position="4192"/>
    </location>
</feature>
<dbReference type="RefSeq" id="WP_139348039.1">
    <property type="nucleotide sequence ID" value="NZ_MUMY01000038.1"/>
</dbReference>
<dbReference type="InterPro" id="IPR014031">
    <property type="entry name" value="Ketoacyl_synth_C"/>
</dbReference>
<accession>A0A1V2T9H8</accession>
<dbReference type="CDD" id="cd08956">
    <property type="entry name" value="KR_3_FAS_SDR_x"/>
    <property type="match status" value="3"/>
</dbReference>
<dbReference type="FunFam" id="3.40.50.720:FF:000209">
    <property type="entry name" value="Polyketide synthase Pks12"/>
    <property type="match status" value="1"/>
</dbReference>
<dbReference type="SUPFAM" id="SSF47336">
    <property type="entry name" value="ACP-like"/>
    <property type="match status" value="3"/>
</dbReference>
<evidence type="ECO:0000256" key="3">
    <source>
        <dbReference type="ARBA" id="ARBA00022553"/>
    </source>
</evidence>
<feature type="region of interest" description="N-terminal hotdog fold" evidence="9">
    <location>
        <begin position="4049"/>
        <end position="4173"/>
    </location>
</feature>
<dbReference type="SMART" id="SM00826">
    <property type="entry name" value="PKS_DH"/>
    <property type="match status" value="3"/>
</dbReference>
<dbReference type="InterPro" id="IPR009081">
    <property type="entry name" value="PP-bd_ACP"/>
</dbReference>
<keyword evidence="6" id="KW-0443">Lipid metabolism</keyword>
<dbReference type="SUPFAM" id="SSF51735">
    <property type="entry name" value="NAD(P)-binding Rossmann-fold domains"/>
    <property type="match status" value="7"/>
</dbReference>
<dbReference type="PROSITE" id="PS00606">
    <property type="entry name" value="KS3_1"/>
    <property type="match status" value="2"/>
</dbReference>
<dbReference type="Gene3D" id="3.40.366.10">
    <property type="entry name" value="Malonyl-Coenzyme A Acyl Carrier Protein, domain 2"/>
    <property type="match status" value="3"/>
</dbReference>
<evidence type="ECO:0008006" key="16">
    <source>
        <dbReference type="Google" id="ProtNLM"/>
    </source>
</evidence>
<dbReference type="InterPro" id="IPR001227">
    <property type="entry name" value="Ac_transferase_dom_sf"/>
</dbReference>
<dbReference type="InterPro" id="IPR016036">
    <property type="entry name" value="Malonyl_transacylase_ACP-bd"/>
</dbReference>
<feature type="region of interest" description="N-terminal hotdog fold" evidence="9">
    <location>
        <begin position="272"/>
        <end position="393"/>
    </location>
</feature>
<feature type="domain" description="PKS/mFAS DH" evidence="13">
    <location>
        <begin position="4049"/>
        <end position="4328"/>
    </location>
</feature>
<dbReference type="SMART" id="SM00822">
    <property type="entry name" value="PKS_KR"/>
    <property type="match status" value="3"/>
</dbReference>
<feature type="region of interest" description="C-terminal hotdog fold" evidence="9">
    <location>
        <begin position="409"/>
        <end position="559"/>
    </location>
</feature>
<dbReference type="Pfam" id="PF00550">
    <property type="entry name" value="PP-binding"/>
    <property type="match status" value="3"/>
</dbReference>
<feature type="domain" description="Ketosynthase family 3 (KS3)" evidence="12">
    <location>
        <begin position="3153"/>
        <end position="3579"/>
    </location>
</feature>
<dbReference type="InterPro" id="IPR020807">
    <property type="entry name" value="PKS_DH"/>
</dbReference>
<dbReference type="PROSITE" id="PS00012">
    <property type="entry name" value="PHOSPHOPANTETHEINE"/>
    <property type="match status" value="3"/>
</dbReference>
<evidence type="ECO:0000256" key="4">
    <source>
        <dbReference type="ARBA" id="ARBA00022679"/>
    </source>
</evidence>
<dbReference type="Pfam" id="PF16197">
    <property type="entry name" value="KAsynt_C_assoc"/>
    <property type="match status" value="2"/>
</dbReference>
<dbReference type="Pfam" id="PF02801">
    <property type="entry name" value="Ketoacyl-synt_C"/>
    <property type="match status" value="2"/>
</dbReference>
<dbReference type="GO" id="GO:0004315">
    <property type="term" value="F:3-oxoacyl-[acyl-carrier-protein] synthase activity"/>
    <property type="evidence" value="ECO:0007669"/>
    <property type="project" value="InterPro"/>
</dbReference>
<dbReference type="FunFam" id="3.40.47.10:FF:000019">
    <property type="entry name" value="Polyketide synthase type I"/>
    <property type="match status" value="2"/>
</dbReference>
<keyword evidence="5" id="KW-0276">Fatty acid metabolism</keyword>
<dbReference type="InterPro" id="IPR020806">
    <property type="entry name" value="PKS_PP-bd"/>
</dbReference>
<dbReference type="InterPro" id="IPR011032">
    <property type="entry name" value="GroES-like_sf"/>
</dbReference>
<keyword evidence="2" id="KW-0596">Phosphopantetheine</keyword>
<dbReference type="InterPro" id="IPR050091">
    <property type="entry name" value="PKS_NRPS_Biosynth_Enz"/>
</dbReference>
<dbReference type="Gene3D" id="1.10.1200.10">
    <property type="entry name" value="ACP-like"/>
    <property type="match status" value="3"/>
</dbReference>
<dbReference type="STRING" id="1538463.B0T36_23075"/>
<keyword evidence="3" id="KW-0597">Phosphoprotein</keyword>
<dbReference type="InterPro" id="IPR055123">
    <property type="entry name" value="SpnB-like_Rossmann"/>
</dbReference>
<dbReference type="InterPro" id="IPR013968">
    <property type="entry name" value="PKS_KR"/>
</dbReference>
<evidence type="ECO:0000256" key="2">
    <source>
        <dbReference type="ARBA" id="ARBA00022450"/>
    </source>
</evidence>
<dbReference type="FunFam" id="3.40.366.10:FF:000002">
    <property type="entry name" value="Probable polyketide synthase 2"/>
    <property type="match status" value="2"/>
</dbReference>
<dbReference type="PANTHER" id="PTHR43775:SF51">
    <property type="entry name" value="INACTIVE PHENOLPHTHIOCEROL SYNTHESIS POLYKETIDE SYNTHASE TYPE I PKS1-RELATED"/>
    <property type="match status" value="1"/>
</dbReference>
<dbReference type="Gene3D" id="3.40.50.11460">
    <property type="match status" value="1"/>
</dbReference>
<feature type="domain" description="PKS/mFAS DH" evidence="13">
    <location>
        <begin position="2012"/>
        <end position="2282"/>
    </location>
</feature>
<evidence type="ECO:0000256" key="6">
    <source>
        <dbReference type="ARBA" id="ARBA00023098"/>
    </source>
</evidence>
<dbReference type="GO" id="GO:0016491">
    <property type="term" value="F:oxidoreductase activity"/>
    <property type="evidence" value="ECO:0007669"/>
    <property type="project" value="InterPro"/>
</dbReference>
<dbReference type="InterPro" id="IPR049552">
    <property type="entry name" value="PKS_DH_N"/>
</dbReference>
<evidence type="ECO:0000313" key="14">
    <source>
        <dbReference type="EMBL" id="ONM45991.1"/>
    </source>
</evidence>
<keyword evidence="8" id="KW-0012">Acyltransferase</keyword>
<dbReference type="Gene3D" id="3.90.180.10">
    <property type="entry name" value="Medium-chain alcohol dehydrogenases, catalytic domain"/>
    <property type="match status" value="1"/>
</dbReference>
<evidence type="ECO:0000256" key="7">
    <source>
        <dbReference type="ARBA" id="ARBA00023268"/>
    </source>
</evidence>
<dbReference type="FunFam" id="1.10.1200.10:FF:000007">
    <property type="entry name" value="Probable polyketide synthase pks17"/>
    <property type="match status" value="3"/>
</dbReference>
<dbReference type="Proteomes" id="UP000188836">
    <property type="component" value="Unassembled WGS sequence"/>
</dbReference>
<dbReference type="PROSITE" id="PS50075">
    <property type="entry name" value="CARRIER"/>
    <property type="match status" value="3"/>
</dbReference>
<evidence type="ECO:0000259" key="12">
    <source>
        <dbReference type="PROSITE" id="PS52004"/>
    </source>
</evidence>
<dbReference type="CDD" id="cd05195">
    <property type="entry name" value="enoyl_red"/>
    <property type="match status" value="1"/>
</dbReference>
<dbReference type="SMART" id="SM00827">
    <property type="entry name" value="PKS_AT"/>
    <property type="match status" value="3"/>
</dbReference>
<dbReference type="GO" id="GO:0006633">
    <property type="term" value="P:fatty acid biosynthetic process"/>
    <property type="evidence" value="ECO:0007669"/>
    <property type="project" value="InterPro"/>
</dbReference>
<dbReference type="InterPro" id="IPR036291">
    <property type="entry name" value="NAD(P)-bd_dom_sf"/>
</dbReference>
<feature type="active site" description="Proton acceptor; for dehydratase activity" evidence="9">
    <location>
        <position position="2044"/>
    </location>
</feature>
<evidence type="ECO:0000259" key="11">
    <source>
        <dbReference type="PROSITE" id="PS50075"/>
    </source>
</evidence>
<keyword evidence="4" id="KW-0808">Transferase</keyword>
<proteinExistence type="predicted"/>
<sequence>HSQGEVAAAYVAGGLSLEDAVRVVVARSRLISDQLTGAGAMASAALSVAEIRRRLAGYDNELAVAVVNGPSSVTVSGTVTAVRAFLDDCARDDIRASRVAVGYAAHSAQVEPLREPLLRDLRSIEPRSAQIPFYSSVTGEPMDTRDLDAEYWYQNLRQPVRFDRAVAAALRDTHSTFIETSPHPLLTAAIAEAAGPDSVVLDSLRRDAGGARPLLRAAAQAHIAGVAVDWAALFPDARRVPLPTYAFQRRRYWTDPVGLADPETLGLTGTQHPILGAVVPSPDTNGLTLTGRVSPRTHPWLTGHTIGGAVLFPATAFLELAIRAGDEAGAPVVDELTLVSPLIVPEDGIRLQVLIGGGDDTATRALSIYAHTGDDDPWTLHAQGRLRADDVAGDPAATGRQEPWPPENTEPVDTDGLYDTLADAGYDYGPVFRGLRSVRRRGAQLFVEVELPEPDSTSTGFDVHPALLDAVLHALAAGGAAAPEPMMPFAWRAVRSYATGPTVVRARLTPIGDEAVPTDDVPGGGAYGAVSIEVADGAGRPVLSVGELCLRPVPLAQQRPTISSALHTVIWIPVAAPAVREPAQVAPWTTVETGTTVAPVLVLDRRDQDPRNDDMAARIRAVSRETVAALHAFSGDPRCATSVLIVVTSGAVAVAGEEVNPAAAAVWGVVHAAQAHEPGRIVLIDTDTAPDAVTVAAVLACGEPQVASRSGELHAARLVRTNTGAAPAVDALPAGTVLLTCDTTGYAPVLARHLVSRHAVTRLVLAGPDAAAMGEVCGELGELGARTEVVVCDLADRAQLMAAVAAAASCADAPLAGVVHAAGLPAAGSGALTTERLDTQLDGAVTAWYLHELTRDRNLAWFVLFSSAATAFGVPGGGGAAAAAMVADALAVQHRAAGSNAVSIAWGAWAPETGAPQQPLPPEAARLHRAGVMASTAEQVTELFDAALTGTHAAVTAVRVDRSVLAGRARAGLLPRLLRELAPQSRRGRADTGPILADRVAELTGTERDQVLLEMVRAQIAAVLGYPGAAAVGADRAFQDLGIDSVTAVEVRNRLNGISGLALPATLIFDHPTPRAVAVHLARQLSGADTAPVHAPPVTGVAEPIAIVGIGCRYPGGIATADELWEFVATGRDGITPLPTDRGWDVGALFDPDPAAAGRSYSRAGGFLHEAGDFDAEFFGISPREAVAMDPQQRLLLETSWEAVEHAGIDPQTLRGSDTGVFIGVTGQFYSSGVTGDPDLEGHRLTGVSPSVVSGRVSYVLGLEGPAVSVDTACSSSLVALHQAVQALRAGDCSMALVGGVTVMATPVGLVGFSRQRGLARDGRCKPFSDGADGIGLAEGVGVLVVEPLSRARELGHEVLAVMRGTAVNQDGASNGLSAPNGPSQQRVIRHALAAAALSAADIDVVEAHGTGTVLGDPIEAQALIATYGQDRSAENPLWLGSIKSNIGHTQAAAGVAGVIKMVQAMRYGLLPRTLHADTPSSHVDWSAGAVELLTEQREWPGTAEHPRRAGISSFGISGTNAHLILEEAPREQGTGTGDNPALEPSSPSTTATAWVVSARSRSALTDQARRLADRLQRTPDGDAAAVAGALAGRTSFEHRAVIVGGSRDELLSRLVAFGAGAITEGVVSGRARPMGATVFVFPGQGGQWVGMGRALLDASPVFAAAIADCAAAFAPLADWSLPEILRAADDDSTVTALLDRVDVVQPVLFAVTIGIARWWQSIGVTPDAVIGHSQGEVAAAYLAGALSLPDAARLVVHRSRLIAEQLSGAGAMASVALPPEQVAERLVKHGEALGIAAVNGPAAVVVSGDPTAVDDFVADCVRDEVRASRIPVDYASHSSHVDALREPLLDTLSDIAADPAAVPFYSTVTGTDIDTTSLDAEYWFGNLRQPVRFAEAVSAAIDAGHTVFVEVSPHPLLTPATAAILDTRTGVDRSVNGVVVGSLRRGSGGDDRLLESAAQLHTAGVDIDWPALFPARRRITLPTYAFQHRRYWLAPDLGGDATALGLTTTDHAIVTAALTAPDSGGLTLTGRVSVQTHPWLADHTVAGTILFPGTAFLDLALHAGAAAGTPAVAELTLLEPLALPGDEAVALQVVVGGDNEARRAISIYSRTDSDTAWRLHAQGTVTADTEVGDSLASAAQPPVQAAAVDSTGVYDALAATGYGYGPSFRGLQSVRRHGEALYVEVALPESVPDTTGYGLHPALLDAVLHALSVAANADAEPVLPFVWAGVTRYRVGARALRAEITRTGGNSLALRVADPSGNPVLSARSLTTRPVQLDRLAAATANALYALTWTALPVREYRRDLTWTHWTERDTVAEVVLLDLRDTADHGLPAVRACLHRVLAVLQEFIAARQFAAATLAVVTRGAVSVSGEPVTDAAGAAVWGLVRSAQSEEPGRIILIDTDTEGVPAQAVSAALAGGEQQVAVRGDGIVGARLTAAADDEALTLPIGPGWRLVAAGAGTGTVDDLETAEYLGGVEPLQPGRVRVAVRAGGLNFRDVLVSLGMRPEDTAVIGGEAAGVVVEVGPGVDRFVPGDRVMGLITGGIGPVVVTDQRLLIPVPTGWSFAEAAGVPVAFATAFYGLRELAEVSPGDRVLVHAATGGVGMAAVQLARVWGAEVFVTASRGKWDALRELGFDEAHIADSRSLDFEQQFLTATGGAGVDVVLDCLAGDFVDASLRLLPGGGRFVEMGKTDIRDPEQIAVEYPGVRYRAFDLLEAGPDRIGRILGDLSEQFTDGHLHRLPVRAWDIRQARAALRSFAQTRHIGKLVLTVPAPHLAEGTVIVTGGTGGLGTILARHLVREYGIRSMVLASRQGATAPGARALTHELSEFGARVTVVACDVSDRAEVERLLTAVPADAPLTGIVHAAGALDDSTIAALTPERIDAVLAAKADGAAHLHELTRNLDLAIFVLFSSAAGVFGAPGQGNYAAANAFLDALAARRRTEGLPATSIAWGFWASVTGMTGHLDDRDSARMSRAGVLAMPDEQGLALFDAAIRQHRPAVTAAQLDRSLLAALARRDGLPPLLRGLVATRARAADARVPALAAALPADATDTDRREAVLHLVRTQVAVVLGHASADDIEPDRNFAELGFDSLTAVEVRNRLQAATGLTLPATLVFDHPTPEAVTDHIHQTSTGGRTAETTAPAAPQPAISDPIVIVGVGCRFPGGVGSPEELWQLLTEGRDAVGAFPTDRGWDLGTLFDPDPAAVGKSYVRAGGFLDDAAGFDADFFGISPREAVSMDPQQRLLLETVWEALEYAGIDPLSLRGSDTGVFIGVTDQHYGTGVRDTDTGAQAYRMTGATASVASGRVAYVLGLEGPAVSIDTACSSSLVALHQAVQAVRAGDCALALAGGVTVMATPSAFVGFSRQGGMAPDGRCKSFSAIADGTGWSEGAGVLVVERLSQAQRSGHQVLAVVRGSAVNSDGASNGLTAPNGPAQQRVIRKALAAAALRGADIDAVDGHGTGTVLGDPIEAQALLATYGQDRPTDRPLWLGSVKSNLGHAQAAAGVAGVIKMVQALRYGVLPQTLHVDAPSDHVDWSAGAVRLLTEQRQWPGVNRPRRAAVSSFGISGTNAHIILEQAPEPAGSEPGPAADRTDRVLPWVVSARSRAALAAQANRLAHFLRERPELAAVEIGRALAARSRFDHRAAVVGADRDELLNGLAALSQGSTDALTGTVRRGRTVFVFPGQGAQWTGMGRELYPAFPVFATAFDAVAAALERHLDVSMHDILWGDDEKPLRRTDLAQAGLFAVGAALFELLGSWGMRPDFLVGHSIGEVTAAYAGGVLSLHDAAALVAARGRLMRELPAGGAMAAVSAPEPQVAALLTEGVDIAAVNAPGSVVVSGAAAAVAELGERLTGAGHRVERLPVEHAFHSALIDPVLARFETEIAGLDYSEPAIPIVSTRDGALADGQLADPRYWVRHARDTVRFADAIATLIDAGARRFLVLGPDGGLAALIRQCAEHDAPVSADGTDVVAVPALRRNRPAERTLFTAVAQLEVTGAAVTWQTVFGDTGTRPVTLPPYAFQHRRYWLVAGGAPDLAAAGLAATDHPLLGAAVVSPETGAITLTGRLARHSQPWLADHVVGGAVLFPATGFLEMALCAGTEAGTPAVRELTLATPLVLPDEAGVQIQVLVAPPDHTGTRAVSVYSRPELDTEAAWTLHAQGRLAADETPEEPAASAVSEPGNWPPTGAQPLDTDHVYDLLADAGYRYGPAFHGLQSAWRRGTELFAEVALPDSAGQAQGYGTHPALLDAVLHAMAAAAGNPIADPLLPFSWEDVRRYSTGATRLRARLTLRDPQTLSLHLTADTGLPVLSARSLTLRPIRLEQFNGTATSGRIHTIEWRDVTPVTVEPVPCSSWEQALSNPDGDAAVIVLDRRVAAGKDMPAAAHTATHEVLTVLQTFAGDTRFVGRRLLVLTRGAVATADAEAPDPAAAAVWGLVRTAQSEDPGRIVLVDTDGSDPGLPELVAAVVAAGEPQLALRNTALRAARLTRASRPETTNTGRAGRVADGTVLITGGTGGLGRVLARHLVSRHGVRSLILASRSGPTTPGVDELVCELDAAGARVDVRACDVSDRAALAELLASVPSELPLTGVVHAAAVLDDGVVSALTPARLDVVLGAKADAAWYLHELTRGLDVALFVLFSSAAGVFGAPGQGNYAAANAFLDGLAGYRHAQGLPATSIAWGIWASPSGMTERLDESATRITRAGVLPLTVEQGLADFDIAIQGDRPAVTAVLFARAVLAGRARNGLLPPLLADLAPQAPGNNEAPALPQRLTGLDATERHRVVLDTVRAQVAGVLGHSGADDIEPDRAFADLGFDSLSAVETRNRLNAVTGLTLPATLVFDHPTPAAVADYLCDQLGGVAAEPGDTVGDIRRYLTTVPLERFREAGILDALLELARAERDRLTHEPPAPEAPGSAAPDAVDLMDADSLIRHVMDNRLT</sequence>
<evidence type="ECO:0000256" key="8">
    <source>
        <dbReference type="ARBA" id="ARBA00023315"/>
    </source>
</evidence>
<dbReference type="SUPFAM" id="SSF53901">
    <property type="entry name" value="Thiolase-like"/>
    <property type="match status" value="2"/>
</dbReference>
<feature type="active site" description="Proton acceptor; for dehydratase activity" evidence="9">
    <location>
        <position position="304"/>
    </location>
</feature>
<dbReference type="EMBL" id="MUMY01000038">
    <property type="protein sequence ID" value="ONM45991.1"/>
    <property type="molecule type" value="Genomic_DNA"/>
</dbReference>
<dbReference type="FunFam" id="3.90.180.10:FF:000032">
    <property type="entry name" value="Probable polyketide synthase pks1"/>
    <property type="match status" value="1"/>
</dbReference>
<dbReference type="InterPro" id="IPR018201">
    <property type="entry name" value="Ketoacyl_synth_AS"/>
</dbReference>
<dbReference type="Gene3D" id="3.40.50.720">
    <property type="entry name" value="NAD(P)-binding Rossmann-like Domain"/>
    <property type="match status" value="3"/>
</dbReference>
<dbReference type="Pfam" id="PF14765">
    <property type="entry name" value="PS-DH"/>
    <property type="match status" value="3"/>
</dbReference>
<protein>
    <recommendedName>
        <fullName evidence="16">Polyketide synthase</fullName>
    </recommendedName>
</protein>
<feature type="non-terminal residue" evidence="14">
    <location>
        <position position="1"/>
    </location>
</feature>
<name>A0A1V2T9H8_9NOCA</name>
<reference evidence="14 15" key="1">
    <citation type="journal article" date="2016" name="Antonie Van Leeuwenhoek">
        <title>Nocardia donostiensis sp. nov., isolated from human respiratory specimens.</title>
        <authorList>
            <person name="Ercibengoa M."/>
            <person name="Bell M."/>
            <person name="Marimon J.M."/>
            <person name="Humrighouse B."/>
            <person name="Klenk H.P."/>
            <person name="Potter G."/>
            <person name="Perez-Trallero E."/>
        </authorList>
    </citation>
    <scope>NUCLEOTIDE SEQUENCE [LARGE SCALE GENOMIC DNA]</scope>
    <source>
        <strain evidence="14 15">X1655</strain>
    </source>
</reference>
<dbReference type="InterPro" id="IPR014043">
    <property type="entry name" value="Acyl_transferase_dom"/>
</dbReference>
<dbReference type="InterPro" id="IPR014030">
    <property type="entry name" value="Ketoacyl_synth_N"/>
</dbReference>
<feature type="domain" description="Ketosynthase family 3 (KS3)" evidence="12">
    <location>
        <begin position="1102"/>
        <end position="1528"/>
    </location>
</feature>
<dbReference type="Gene3D" id="3.40.47.10">
    <property type="match status" value="2"/>
</dbReference>
<dbReference type="Pfam" id="PF08240">
    <property type="entry name" value="ADH_N"/>
    <property type="match status" value="1"/>
</dbReference>
<feature type="active site" description="Proton donor; for dehydratase activity" evidence="9">
    <location>
        <position position="469"/>
    </location>
</feature>
<evidence type="ECO:0000256" key="10">
    <source>
        <dbReference type="SAM" id="MobiDB-lite"/>
    </source>
</evidence>
<keyword evidence="7" id="KW-0511">Multifunctional enzyme</keyword>
<dbReference type="Pfam" id="PF08659">
    <property type="entry name" value="KR"/>
    <property type="match status" value="3"/>
</dbReference>
<dbReference type="SMART" id="SM01294">
    <property type="entry name" value="PKS_PP_betabranch"/>
    <property type="match status" value="3"/>
</dbReference>
<evidence type="ECO:0000256" key="1">
    <source>
        <dbReference type="ARBA" id="ARBA00005189"/>
    </source>
</evidence>
<feature type="active site" description="Proton donor; for dehydratase activity" evidence="9">
    <location>
        <position position="2206"/>
    </location>
</feature>
<dbReference type="InterPro" id="IPR049551">
    <property type="entry name" value="PKS_DH_C"/>
</dbReference>
<dbReference type="Gene3D" id="3.30.70.3290">
    <property type="match status" value="2"/>
</dbReference>
<dbReference type="InterPro" id="IPR006162">
    <property type="entry name" value="Ppantetheine_attach_site"/>
</dbReference>
<evidence type="ECO:0000256" key="9">
    <source>
        <dbReference type="PROSITE-ProRule" id="PRU01363"/>
    </source>
</evidence>
<dbReference type="CDD" id="cd00833">
    <property type="entry name" value="PKS"/>
    <property type="match status" value="2"/>
</dbReference>
<dbReference type="Pfam" id="PF13602">
    <property type="entry name" value="ADH_zinc_N_2"/>
    <property type="match status" value="1"/>
</dbReference>
<dbReference type="Pfam" id="PF22953">
    <property type="entry name" value="SpnB_Rossmann"/>
    <property type="match status" value="3"/>
</dbReference>
<feature type="domain" description="Carrier" evidence="11">
    <location>
        <begin position="1010"/>
        <end position="1085"/>
    </location>
</feature>
<dbReference type="InterPro" id="IPR016039">
    <property type="entry name" value="Thiolase-like"/>
</dbReference>
<feature type="domain" description="Carrier" evidence="11">
    <location>
        <begin position="3059"/>
        <end position="3134"/>
    </location>
</feature>
<feature type="domain" description="PKS/mFAS DH" evidence="13">
    <location>
        <begin position="272"/>
        <end position="559"/>
    </location>
</feature>
<feature type="active site" description="Proton donor; for dehydratase activity" evidence="9">
    <location>
        <position position="4251"/>
    </location>
</feature>
<dbReference type="SMART" id="SM00829">
    <property type="entry name" value="PKS_ER"/>
    <property type="match status" value="1"/>
</dbReference>
<dbReference type="Pfam" id="PF00109">
    <property type="entry name" value="ketoacyl-synt"/>
    <property type="match status" value="2"/>
</dbReference>
<dbReference type="SUPFAM" id="SSF52151">
    <property type="entry name" value="FabD/lysophospholipase-like"/>
    <property type="match status" value="3"/>
</dbReference>
<dbReference type="InterPro" id="IPR013154">
    <property type="entry name" value="ADH-like_N"/>
</dbReference>
<dbReference type="InterPro" id="IPR049900">
    <property type="entry name" value="PKS_mFAS_DH"/>
</dbReference>
<dbReference type="PANTHER" id="PTHR43775">
    <property type="entry name" value="FATTY ACID SYNTHASE"/>
    <property type="match status" value="1"/>
</dbReference>
<dbReference type="InterPro" id="IPR020843">
    <property type="entry name" value="ER"/>
</dbReference>
<dbReference type="SMART" id="SM00825">
    <property type="entry name" value="PKS_KS"/>
    <property type="match status" value="2"/>
</dbReference>